<dbReference type="Gene3D" id="1.20.120.530">
    <property type="entry name" value="GntR ligand-binding domain-like"/>
    <property type="match status" value="1"/>
</dbReference>
<evidence type="ECO:0000313" key="6">
    <source>
        <dbReference type="EMBL" id="TFC17252.1"/>
    </source>
</evidence>
<evidence type="ECO:0000256" key="4">
    <source>
        <dbReference type="SAM" id="MobiDB-lite"/>
    </source>
</evidence>
<keyword evidence="1" id="KW-0805">Transcription regulation</keyword>
<evidence type="ECO:0000256" key="2">
    <source>
        <dbReference type="ARBA" id="ARBA00023125"/>
    </source>
</evidence>
<dbReference type="Pfam" id="PF07729">
    <property type="entry name" value="FCD"/>
    <property type="match status" value="1"/>
</dbReference>
<dbReference type="SMART" id="SM00895">
    <property type="entry name" value="FCD"/>
    <property type="match status" value="1"/>
</dbReference>
<dbReference type="InterPro" id="IPR036388">
    <property type="entry name" value="WH-like_DNA-bd_sf"/>
</dbReference>
<dbReference type="PROSITE" id="PS50949">
    <property type="entry name" value="HTH_GNTR"/>
    <property type="match status" value="1"/>
</dbReference>
<dbReference type="SUPFAM" id="SSF46785">
    <property type="entry name" value="Winged helix' DNA-binding domain"/>
    <property type="match status" value="1"/>
</dbReference>
<organism evidence="6 7">
    <name type="scientific">Cryobacterium glucosi</name>
    <dbReference type="NCBI Taxonomy" id="1259175"/>
    <lineage>
        <taxon>Bacteria</taxon>
        <taxon>Bacillati</taxon>
        <taxon>Actinomycetota</taxon>
        <taxon>Actinomycetes</taxon>
        <taxon>Micrococcales</taxon>
        <taxon>Microbacteriaceae</taxon>
        <taxon>Cryobacterium</taxon>
    </lineage>
</organism>
<keyword evidence="7" id="KW-1185">Reference proteome</keyword>
<name>A0ABY2IIF5_9MICO</name>
<proteinExistence type="predicted"/>
<dbReference type="InterPro" id="IPR011711">
    <property type="entry name" value="GntR_C"/>
</dbReference>
<accession>A0ABY2IIF5</accession>
<dbReference type="Pfam" id="PF00392">
    <property type="entry name" value="GntR"/>
    <property type="match status" value="1"/>
</dbReference>
<evidence type="ECO:0000256" key="3">
    <source>
        <dbReference type="ARBA" id="ARBA00023163"/>
    </source>
</evidence>
<dbReference type="CDD" id="cd07377">
    <property type="entry name" value="WHTH_GntR"/>
    <property type="match status" value="1"/>
</dbReference>
<dbReference type="Gene3D" id="1.10.10.10">
    <property type="entry name" value="Winged helix-like DNA-binding domain superfamily/Winged helix DNA-binding domain"/>
    <property type="match status" value="1"/>
</dbReference>
<feature type="region of interest" description="Disordered" evidence="4">
    <location>
        <begin position="1"/>
        <end position="58"/>
    </location>
</feature>
<dbReference type="InterPro" id="IPR036390">
    <property type="entry name" value="WH_DNA-bd_sf"/>
</dbReference>
<dbReference type="PRINTS" id="PR00035">
    <property type="entry name" value="HTHGNTR"/>
</dbReference>
<evidence type="ECO:0000313" key="7">
    <source>
        <dbReference type="Proteomes" id="UP000297604"/>
    </source>
</evidence>
<evidence type="ECO:0000256" key="1">
    <source>
        <dbReference type="ARBA" id="ARBA00023015"/>
    </source>
</evidence>
<protein>
    <submittedName>
        <fullName evidence="6">FadR family transcriptional regulator</fullName>
    </submittedName>
</protein>
<gene>
    <name evidence="6" type="ORF">E3O46_16535</name>
</gene>
<keyword evidence="3" id="KW-0804">Transcription</keyword>
<reference evidence="6 7" key="1">
    <citation type="submission" date="2019-03" db="EMBL/GenBank/DDBJ databases">
        <title>Genomics of glacier-inhabiting Cryobacterium strains.</title>
        <authorList>
            <person name="Liu Q."/>
            <person name="Xin Y.-H."/>
        </authorList>
    </citation>
    <scope>NUCLEOTIDE SEQUENCE [LARGE SCALE GENOMIC DNA]</scope>
    <source>
        <strain evidence="6 7">MDB1-5</strain>
    </source>
</reference>
<feature type="region of interest" description="Disordered" evidence="4">
    <location>
        <begin position="310"/>
        <end position="329"/>
    </location>
</feature>
<dbReference type="SUPFAM" id="SSF48008">
    <property type="entry name" value="GntR ligand-binding domain-like"/>
    <property type="match status" value="1"/>
</dbReference>
<comment type="caution">
    <text evidence="6">The sequence shown here is derived from an EMBL/GenBank/DDBJ whole genome shotgun (WGS) entry which is preliminary data.</text>
</comment>
<dbReference type="PANTHER" id="PTHR43537:SF5">
    <property type="entry name" value="UXU OPERON TRANSCRIPTIONAL REGULATOR"/>
    <property type="match status" value="1"/>
</dbReference>
<dbReference type="Proteomes" id="UP000297604">
    <property type="component" value="Unassembled WGS sequence"/>
</dbReference>
<dbReference type="PANTHER" id="PTHR43537">
    <property type="entry name" value="TRANSCRIPTIONAL REGULATOR, GNTR FAMILY"/>
    <property type="match status" value="1"/>
</dbReference>
<evidence type="ECO:0000259" key="5">
    <source>
        <dbReference type="PROSITE" id="PS50949"/>
    </source>
</evidence>
<dbReference type="EMBL" id="SOFS01000043">
    <property type="protein sequence ID" value="TFC17252.1"/>
    <property type="molecule type" value="Genomic_DNA"/>
</dbReference>
<dbReference type="InterPro" id="IPR000524">
    <property type="entry name" value="Tscrpt_reg_HTH_GntR"/>
</dbReference>
<keyword evidence="2" id="KW-0238">DNA-binding</keyword>
<dbReference type="InterPro" id="IPR008920">
    <property type="entry name" value="TF_FadR/GntR_C"/>
</dbReference>
<feature type="domain" description="HTH gntR-type" evidence="5">
    <location>
        <begin position="76"/>
        <end position="148"/>
    </location>
</feature>
<sequence>MAPPHDVKGPFSYSRGWRGGLGRGLDPGRRRRVVCGQTTAASSHGRRRNDRHHPIAEEEPVTVDAVPAQGALPDERRAWQLVLESIEGELLSGRLRPGDRLAPERSLAASLGVGRSSVREAIRVLEVLGLIRTATGSGPTSGAIIVALPGGGMSALMRLQVAAQGFPVEDVVKTRLVLEAAVVTELAEAHDPASLEPASLEPAEQLLDAMDAPGRTESEFLALDAQFHLALAEATGNQVITATMAGLRSAIEAYARAGVAALGSWAETSARLRLEHREIVACIRAADPAAARRAVQAHIAGYYAETRLTAGPRDPDPVRAPLPSRADLT</sequence>
<dbReference type="SMART" id="SM00345">
    <property type="entry name" value="HTH_GNTR"/>
    <property type="match status" value="1"/>
</dbReference>